<evidence type="ECO:0000313" key="2">
    <source>
        <dbReference type="WBParaSite" id="Minc3s05806g38860"/>
    </source>
</evidence>
<dbReference type="AlphaFoldDB" id="A0A914NKY5"/>
<protein>
    <submittedName>
        <fullName evidence="2">Uncharacterized protein</fullName>
    </submittedName>
</protein>
<dbReference type="Proteomes" id="UP000887563">
    <property type="component" value="Unplaced"/>
</dbReference>
<evidence type="ECO:0000313" key="1">
    <source>
        <dbReference type="Proteomes" id="UP000887563"/>
    </source>
</evidence>
<keyword evidence="1" id="KW-1185">Reference proteome</keyword>
<dbReference type="WBParaSite" id="Minc3s05806g38860">
    <property type="protein sequence ID" value="Minc3s05806g38860"/>
    <property type="gene ID" value="Minc3s05806g38860"/>
</dbReference>
<sequence length="411" mass="45735">MISERLAKELMLKPHSFEKLELRGVGPRDLTTQSYSEMVKVGLETSEGPMQLELLVVPSEHLPPMITIQIDDQDESTLETKPLEVKHRIENPDVLIGAKYLNELEIAKIRQLPSGFWLSKSILGPLLDSEGELIASAIVSQLPELNCVCPQIEARNECLPKRKVEAMNRQERAIQKLNKKWIAAQKQRATKNNWSNIQPGGGRVVPIEDEDAPLSFWRKGRNKKFREGELRTVRQKIAGSDKFGKQSHKQLYPTEIKREGLTKRNFIGSIKKNWAEKFASRQPNWSTPTRGFALSGEQSDHLVDGRIIATVVSDQGLAVKEAQHNLLLGRGNRSLNDPAAADTVGSFGALREYDRTLASTFRGRRQLSFMGMKQHSKLSSALVAWKLGSAGGRGQGIGPSTSHITPVLGVS</sequence>
<name>A0A914NKY5_MELIC</name>
<reference evidence="2" key="1">
    <citation type="submission" date="2022-11" db="UniProtKB">
        <authorList>
            <consortium name="WormBaseParasite"/>
        </authorList>
    </citation>
    <scope>IDENTIFICATION</scope>
</reference>
<proteinExistence type="predicted"/>
<accession>A0A914NKY5</accession>
<organism evidence="1 2">
    <name type="scientific">Meloidogyne incognita</name>
    <name type="common">Southern root-knot nematode worm</name>
    <name type="synonym">Oxyuris incognita</name>
    <dbReference type="NCBI Taxonomy" id="6306"/>
    <lineage>
        <taxon>Eukaryota</taxon>
        <taxon>Metazoa</taxon>
        <taxon>Ecdysozoa</taxon>
        <taxon>Nematoda</taxon>
        <taxon>Chromadorea</taxon>
        <taxon>Rhabditida</taxon>
        <taxon>Tylenchina</taxon>
        <taxon>Tylenchomorpha</taxon>
        <taxon>Tylenchoidea</taxon>
        <taxon>Meloidogynidae</taxon>
        <taxon>Meloidogyninae</taxon>
        <taxon>Meloidogyne</taxon>
        <taxon>Meloidogyne incognita group</taxon>
    </lineage>
</organism>